<organism evidence="8 9">
    <name type="scientific">Phormidesmis priestleyi ULC007</name>
    <dbReference type="NCBI Taxonomy" id="1920490"/>
    <lineage>
        <taxon>Bacteria</taxon>
        <taxon>Bacillati</taxon>
        <taxon>Cyanobacteriota</taxon>
        <taxon>Cyanophyceae</taxon>
        <taxon>Leptolyngbyales</taxon>
        <taxon>Leptolyngbyaceae</taxon>
        <taxon>Phormidesmis</taxon>
    </lineage>
</organism>
<dbReference type="GO" id="GO:0016787">
    <property type="term" value="F:hydrolase activity"/>
    <property type="evidence" value="ECO:0007669"/>
    <property type="project" value="UniProtKB-KW"/>
</dbReference>
<keyword evidence="3" id="KW-0540">Nuclease</keyword>
<keyword evidence="4" id="KW-0255">Endonuclease</keyword>
<protein>
    <submittedName>
        <fullName evidence="8">Type II toxin-antitoxin system HicA family toxin</fullName>
    </submittedName>
</protein>
<comment type="caution">
    <text evidence="8">The sequence shown here is derived from an EMBL/GenBank/DDBJ whole genome shotgun (WGS) entry which is preliminary data.</text>
</comment>
<reference evidence="8 9" key="1">
    <citation type="submission" date="2018-02" db="EMBL/GenBank/DDBJ databases">
        <authorList>
            <person name="Cohen D.B."/>
            <person name="Kent A.D."/>
        </authorList>
    </citation>
    <scope>NUCLEOTIDE SEQUENCE [LARGE SCALE GENOMIC DNA]</scope>
    <source>
        <strain evidence="8 9">ULC007</strain>
    </source>
</reference>
<dbReference type="SUPFAM" id="SSF54786">
    <property type="entry name" value="YcfA/nrd intein domain"/>
    <property type="match status" value="1"/>
</dbReference>
<dbReference type="RefSeq" id="WP_073074815.1">
    <property type="nucleotide sequence ID" value="NZ_MPPI01000047.1"/>
</dbReference>
<keyword evidence="5" id="KW-0378">Hydrolase</keyword>
<accession>A0A2T1D6Q2</accession>
<dbReference type="OrthoDB" id="121656at2"/>
<evidence type="ECO:0000313" key="9">
    <source>
        <dbReference type="Proteomes" id="UP000238634"/>
    </source>
</evidence>
<keyword evidence="6" id="KW-0694">RNA-binding</keyword>
<comment type="similarity">
    <text evidence="1">Belongs to the HicA mRNA interferase family.</text>
</comment>
<keyword evidence="7" id="KW-0346">Stress response</keyword>
<proteinExistence type="inferred from homology"/>
<dbReference type="InterPro" id="IPR012933">
    <property type="entry name" value="HicA_mRNA_interferase"/>
</dbReference>
<evidence type="ECO:0000256" key="6">
    <source>
        <dbReference type="ARBA" id="ARBA00022884"/>
    </source>
</evidence>
<reference evidence="8 9" key="2">
    <citation type="submission" date="2018-03" db="EMBL/GenBank/DDBJ databases">
        <title>The ancient ancestry and fast evolution of plastids.</title>
        <authorList>
            <person name="Moore K.R."/>
            <person name="Magnabosco C."/>
            <person name="Momper L."/>
            <person name="Gold D.A."/>
            <person name="Bosak T."/>
            <person name="Fournier G.P."/>
        </authorList>
    </citation>
    <scope>NUCLEOTIDE SEQUENCE [LARGE SCALE GENOMIC DNA]</scope>
    <source>
        <strain evidence="8 9">ULC007</strain>
    </source>
</reference>
<name>A0A2T1D6Q2_9CYAN</name>
<evidence type="ECO:0000256" key="5">
    <source>
        <dbReference type="ARBA" id="ARBA00022801"/>
    </source>
</evidence>
<evidence type="ECO:0000256" key="1">
    <source>
        <dbReference type="ARBA" id="ARBA00006620"/>
    </source>
</evidence>
<dbReference type="GO" id="GO:0003729">
    <property type="term" value="F:mRNA binding"/>
    <property type="evidence" value="ECO:0007669"/>
    <property type="project" value="InterPro"/>
</dbReference>
<evidence type="ECO:0000256" key="4">
    <source>
        <dbReference type="ARBA" id="ARBA00022759"/>
    </source>
</evidence>
<evidence type="ECO:0000256" key="2">
    <source>
        <dbReference type="ARBA" id="ARBA00022649"/>
    </source>
</evidence>
<evidence type="ECO:0000313" key="8">
    <source>
        <dbReference type="EMBL" id="PSB16192.1"/>
    </source>
</evidence>
<dbReference type="EMBL" id="PVWG01000046">
    <property type="protein sequence ID" value="PSB16192.1"/>
    <property type="molecule type" value="Genomic_DNA"/>
</dbReference>
<evidence type="ECO:0000256" key="3">
    <source>
        <dbReference type="ARBA" id="ARBA00022722"/>
    </source>
</evidence>
<dbReference type="STRING" id="1920490.GCA_001895925_02521"/>
<dbReference type="GO" id="GO:0004519">
    <property type="term" value="F:endonuclease activity"/>
    <property type="evidence" value="ECO:0007669"/>
    <property type="project" value="UniProtKB-KW"/>
</dbReference>
<dbReference type="Pfam" id="PF07927">
    <property type="entry name" value="HicA_toxin"/>
    <property type="match status" value="1"/>
</dbReference>
<evidence type="ECO:0000256" key="7">
    <source>
        <dbReference type="ARBA" id="ARBA00023016"/>
    </source>
</evidence>
<keyword evidence="9" id="KW-1185">Reference proteome</keyword>
<dbReference type="InterPro" id="IPR038570">
    <property type="entry name" value="HicA_sf"/>
</dbReference>
<sequence>MRKLPVISGAECVRTLEQIGFVVDQQRGSHIILVREEPRATVSIPDHKELDRGTLRASVRQIGLTVDEFADLL</sequence>
<gene>
    <name evidence="8" type="ORF">C7B65_22450</name>
</gene>
<dbReference type="Proteomes" id="UP000238634">
    <property type="component" value="Unassembled WGS sequence"/>
</dbReference>
<dbReference type="AlphaFoldDB" id="A0A2T1D6Q2"/>
<keyword evidence="2" id="KW-1277">Toxin-antitoxin system</keyword>
<dbReference type="Gene3D" id="3.30.920.30">
    <property type="entry name" value="Hypothetical protein"/>
    <property type="match status" value="1"/>
</dbReference>